<keyword evidence="1" id="KW-0472">Membrane</keyword>
<accession>A0AA41ULH2</accession>
<keyword evidence="1" id="KW-1133">Transmembrane helix</keyword>
<keyword evidence="3" id="KW-1185">Reference proteome</keyword>
<feature type="transmembrane region" description="Helical" evidence="1">
    <location>
        <begin position="59"/>
        <end position="81"/>
    </location>
</feature>
<feature type="transmembrane region" description="Helical" evidence="1">
    <location>
        <begin position="120"/>
        <end position="140"/>
    </location>
</feature>
<protein>
    <submittedName>
        <fullName evidence="2">Uncharacterized protein</fullName>
    </submittedName>
</protein>
<proteinExistence type="predicted"/>
<organism evidence="2 3">
    <name type="scientific">Cryobacterium zhongshanensis</name>
    <dbReference type="NCBI Taxonomy" id="2928153"/>
    <lineage>
        <taxon>Bacteria</taxon>
        <taxon>Bacillati</taxon>
        <taxon>Actinomycetota</taxon>
        <taxon>Actinomycetes</taxon>
        <taxon>Micrococcales</taxon>
        <taxon>Microbacteriaceae</taxon>
        <taxon>Cryobacterium</taxon>
    </lineage>
</organism>
<dbReference type="AlphaFoldDB" id="A0AA41ULH2"/>
<evidence type="ECO:0000256" key="1">
    <source>
        <dbReference type="SAM" id="Phobius"/>
    </source>
</evidence>
<gene>
    <name evidence="2" type="ORF">MQH31_13875</name>
</gene>
<dbReference type="RefSeq" id="WP_243012522.1">
    <property type="nucleotide sequence ID" value="NZ_JALGAR010000003.1"/>
</dbReference>
<evidence type="ECO:0000313" key="2">
    <source>
        <dbReference type="EMBL" id="MCI4658896.1"/>
    </source>
</evidence>
<keyword evidence="1" id="KW-0812">Transmembrane</keyword>
<comment type="caution">
    <text evidence="2">The sequence shown here is derived from an EMBL/GenBank/DDBJ whole genome shotgun (WGS) entry which is preliminary data.</text>
</comment>
<evidence type="ECO:0000313" key="3">
    <source>
        <dbReference type="Proteomes" id="UP001165341"/>
    </source>
</evidence>
<feature type="transmembrane region" description="Helical" evidence="1">
    <location>
        <begin position="16"/>
        <end position="39"/>
    </location>
</feature>
<feature type="transmembrane region" description="Helical" evidence="1">
    <location>
        <begin position="93"/>
        <end position="114"/>
    </location>
</feature>
<sequence>MGTVSERETTFCNPGAVAVTMVLGVVLGLISSVVLAVGAHALHIIANPGVASSSLVLELIFATVGGLLFSLAALVGAAVALGLTDHRLRYSRFVQGGIAGIGAGLAGLGMFAFIGQTATLYPVGVAGLLAFVMVSAFGLMSARSNTHTSTTPPPRRLRVKGITL</sequence>
<dbReference type="EMBL" id="JALGAR010000003">
    <property type="protein sequence ID" value="MCI4658896.1"/>
    <property type="molecule type" value="Genomic_DNA"/>
</dbReference>
<reference evidence="2" key="1">
    <citation type="submission" date="2022-03" db="EMBL/GenBank/DDBJ databases">
        <title>Cryobacterium sp. nov. strain ZS14-85, isolated from Antarctic soil.</title>
        <authorList>
            <person name="Li J."/>
            <person name="Niu G."/>
        </authorList>
    </citation>
    <scope>NUCLEOTIDE SEQUENCE</scope>
    <source>
        <strain evidence="2">ZS14-85</strain>
    </source>
</reference>
<dbReference type="Proteomes" id="UP001165341">
    <property type="component" value="Unassembled WGS sequence"/>
</dbReference>
<name>A0AA41ULH2_9MICO</name>